<evidence type="ECO:0000256" key="8">
    <source>
        <dbReference type="RuleBase" id="RU000382"/>
    </source>
</evidence>
<evidence type="ECO:0000256" key="3">
    <source>
        <dbReference type="ARBA" id="ARBA00011738"/>
    </source>
</evidence>
<dbReference type="EMBL" id="JAATJU010020185">
    <property type="protein sequence ID" value="KAH0516486.1"/>
    <property type="molecule type" value="Genomic_DNA"/>
</dbReference>
<dbReference type="SUPFAM" id="SSF53383">
    <property type="entry name" value="PLP-dependent transferases"/>
    <property type="match status" value="1"/>
</dbReference>
<name>A0A8J6KZM1_MICOH</name>
<sequence>MIECVGWKEGDGIFNPGGSVSNMCAMNLARYRYYPDVKEKGLSGLPRLILFTSAECHYSMKKAASFLGIGTQNVYFVETDGRGKMIPEELERRIGQARQEGAVPFLVCATSGTTVLGAFDPLDEIAEVCERHGLWLHVDASWGGSALVSRKYRQLLHGIHRADSVAWNPHKMLMAGIQCSALLVKDKTVSFLRVLQKSSEFNPQMFGSYSVARSLLSWTNKMIPRKWL</sequence>
<reference evidence="9" key="1">
    <citation type="submission" date="2020-03" db="EMBL/GenBank/DDBJ databases">
        <title>Studies in the Genomics of Life Span.</title>
        <authorList>
            <person name="Glass D."/>
        </authorList>
    </citation>
    <scope>NUCLEOTIDE SEQUENCE</scope>
    <source>
        <strain evidence="9">LTLLF</strain>
        <tissue evidence="9">Muscle</tissue>
    </source>
</reference>
<comment type="subunit">
    <text evidence="3">Homodimer.</text>
</comment>
<evidence type="ECO:0000313" key="9">
    <source>
        <dbReference type="EMBL" id="KAH0516486.1"/>
    </source>
</evidence>
<evidence type="ECO:0000256" key="1">
    <source>
        <dbReference type="ARBA" id="ARBA00001933"/>
    </source>
</evidence>
<protein>
    <submittedName>
        <fullName evidence="9">Acidic amino acid decarboxylase GADL1</fullName>
    </submittedName>
</protein>
<feature type="modified residue" description="N6-(pyridoxal phosphate)lysine" evidence="7">
    <location>
        <position position="171"/>
    </location>
</feature>
<dbReference type="PANTHER" id="PTHR45677:SF1">
    <property type="entry name" value="ACIDIC AMINO ACID DECARBOXYLASE GADL1"/>
    <property type="match status" value="1"/>
</dbReference>
<dbReference type="PROSITE" id="PS00392">
    <property type="entry name" value="DDC_GAD_HDC_YDC"/>
    <property type="match status" value="1"/>
</dbReference>
<proteinExistence type="inferred from homology"/>
<evidence type="ECO:0000256" key="7">
    <source>
        <dbReference type="PIRSR" id="PIRSR602129-50"/>
    </source>
</evidence>
<gene>
    <name evidence="9" type="ORF">LTLLF_125440</name>
</gene>
<dbReference type="Proteomes" id="UP000710432">
    <property type="component" value="Unassembled WGS sequence"/>
</dbReference>
<keyword evidence="6 8" id="KW-0456">Lyase</keyword>
<dbReference type="InterPro" id="IPR015424">
    <property type="entry name" value="PyrdxlP-dep_Trfase"/>
</dbReference>
<dbReference type="Pfam" id="PF00282">
    <property type="entry name" value="Pyridoxal_deC"/>
    <property type="match status" value="1"/>
</dbReference>
<keyword evidence="5 7" id="KW-0663">Pyridoxal phosphate</keyword>
<evidence type="ECO:0000256" key="2">
    <source>
        <dbReference type="ARBA" id="ARBA00009533"/>
    </source>
</evidence>
<evidence type="ECO:0000256" key="6">
    <source>
        <dbReference type="ARBA" id="ARBA00023239"/>
    </source>
</evidence>
<organism evidence="9 10">
    <name type="scientific">Microtus ochrogaster</name>
    <name type="common">Prairie vole</name>
    <dbReference type="NCBI Taxonomy" id="79684"/>
    <lineage>
        <taxon>Eukaryota</taxon>
        <taxon>Metazoa</taxon>
        <taxon>Chordata</taxon>
        <taxon>Craniata</taxon>
        <taxon>Vertebrata</taxon>
        <taxon>Euteleostomi</taxon>
        <taxon>Mammalia</taxon>
        <taxon>Eutheria</taxon>
        <taxon>Euarchontoglires</taxon>
        <taxon>Glires</taxon>
        <taxon>Rodentia</taxon>
        <taxon>Myomorpha</taxon>
        <taxon>Muroidea</taxon>
        <taxon>Cricetidae</taxon>
        <taxon>Arvicolinae</taxon>
        <taxon>Microtus</taxon>
    </lineage>
</organism>
<dbReference type="AlphaFoldDB" id="A0A8J6KZM1"/>
<comment type="caution">
    <text evidence="9">The sequence shown here is derived from an EMBL/GenBank/DDBJ whole genome shotgun (WGS) entry which is preliminary data.</text>
</comment>
<dbReference type="Gene3D" id="3.40.640.10">
    <property type="entry name" value="Type I PLP-dependent aspartate aminotransferase-like (Major domain)"/>
    <property type="match status" value="1"/>
</dbReference>
<dbReference type="PANTHER" id="PTHR45677">
    <property type="entry name" value="GLUTAMATE DECARBOXYLASE-RELATED"/>
    <property type="match status" value="1"/>
</dbReference>
<dbReference type="InterPro" id="IPR021115">
    <property type="entry name" value="Pyridoxal-P_BS"/>
</dbReference>
<evidence type="ECO:0000256" key="5">
    <source>
        <dbReference type="ARBA" id="ARBA00022898"/>
    </source>
</evidence>
<keyword evidence="4" id="KW-0210">Decarboxylase</keyword>
<evidence type="ECO:0000256" key="4">
    <source>
        <dbReference type="ARBA" id="ARBA00022793"/>
    </source>
</evidence>
<dbReference type="GO" id="GO:0030170">
    <property type="term" value="F:pyridoxal phosphate binding"/>
    <property type="evidence" value="ECO:0007669"/>
    <property type="project" value="InterPro"/>
</dbReference>
<comment type="similarity">
    <text evidence="2 8">Belongs to the group II decarboxylase family.</text>
</comment>
<comment type="cofactor">
    <cofactor evidence="1 7 8">
        <name>pyridoxal 5'-phosphate</name>
        <dbReference type="ChEBI" id="CHEBI:597326"/>
    </cofactor>
</comment>
<accession>A0A8J6KZM1</accession>
<dbReference type="GO" id="GO:0016831">
    <property type="term" value="F:carboxy-lyase activity"/>
    <property type="evidence" value="ECO:0007669"/>
    <property type="project" value="UniProtKB-KW"/>
</dbReference>
<dbReference type="GO" id="GO:0019752">
    <property type="term" value="P:carboxylic acid metabolic process"/>
    <property type="evidence" value="ECO:0007669"/>
    <property type="project" value="InterPro"/>
</dbReference>
<evidence type="ECO:0000313" key="10">
    <source>
        <dbReference type="Proteomes" id="UP000710432"/>
    </source>
</evidence>
<dbReference type="InterPro" id="IPR015421">
    <property type="entry name" value="PyrdxlP-dep_Trfase_major"/>
</dbReference>
<dbReference type="InterPro" id="IPR002129">
    <property type="entry name" value="PyrdxlP-dep_de-COase"/>
</dbReference>
<dbReference type="GO" id="GO:0005737">
    <property type="term" value="C:cytoplasm"/>
    <property type="evidence" value="ECO:0007669"/>
    <property type="project" value="TreeGrafter"/>
</dbReference>